<organism evidence="20 21">
    <name type="scientific">Candida metapsilosis</name>
    <dbReference type="NCBI Taxonomy" id="273372"/>
    <lineage>
        <taxon>Eukaryota</taxon>
        <taxon>Fungi</taxon>
        <taxon>Dikarya</taxon>
        <taxon>Ascomycota</taxon>
        <taxon>Saccharomycotina</taxon>
        <taxon>Pichiomycetes</taxon>
        <taxon>Debaryomycetaceae</taxon>
        <taxon>Candida/Lodderomyces clade</taxon>
        <taxon>Candida</taxon>
    </lineage>
</organism>
<comment type="similarity">
    <text evidence="3 11">Belongs to the ubiquitin-activating E1 family.</text>
</comment>
<dbReference type="InterPro" id="IPR035985">
    <property type="entry name" value="Ubiquitin-activating_enz"/>
</dbReference>
<dbReference type="FunFam" id="3.50.50.80:FF:000004">
    <property type="entry name" value="Ubiquitin-activating enzyme E1-like"/>
    <property type="match status" value="1"/>
</dbReference>
<feature type="binding site" evidence="14">
    <location>
        <position position="163"/>
    </location>
    <ligand>
        <name>Zn(2+)</name>
        <dbReference type="ChEBI" id="CHEBI:29105"/>
    </ligand>
</feature>
<evidence type="ECO:0000313" key="21">
    <source>
        <dbReference type="Proteomes" id="UP000669133"/>
    </source>
</evidence>
<evidence type="ECO:0000256" key="2">
    <source>
        <dbReference type="ARBA" id="ARBA00004718"/>
    </source>
</evidence>
<evidence type="ECO:0000256" key="3">
    <source>
        <dbReference type="ARBA" id="ARBA00005673"/>
    </source>
</evidence>
<keyword evidence="16" id="KW-0175">Coiled coil</keyword>
<feature type="compositionally biased region" description="Acidic residues" evidence="17">
    <location>
        <begin position="541"/>
        <end position="550"/>
    </location>
</feature>
<dbReference type="SUPFAM" id="SSF69572">
    <property type="entry name" value="Activating enzymes of the ubiquitin-like proteins"/>
    <property type="match status" value="1"/>
</dbReference>
<dbReference type="GO" id="GO:0016925">
    <property type="term" value="P:protein sumoylation"/>
    <property type="evidence" value="ECO:0007669"/>
    <property type="project" value="UniProtKB-UniRule"/>
</dbReference>
<feature type="binding site" evidence="14">
    <location>
        <position position="427"/>
    </location>
    <ligand>
        <name>Zn(2+)</name>
        <dbReference type="ChEBI" id="CHEBI:29105"/>
    </ligand>
</feature>
<dbReference type="InterPro" id="IPR000594">
    <property type="entry name" value="ThiF_NAD_FAD-bd"/>
</dbReference>
<evidence type="ECO:0000256" key="9">
    <source>
        <dbReference type="ARBA" id="ARBA00022840"/>
    </source>
</evidence>
<evidence type="ECO:0000256" key="7">
    <source>
        <dbReference type="ARBA" id="ARBA00022786"/>
    </source>
</evidence>
<feature type="domain" description="Ubiquitin-activating enzyme SCCH" evidence="19">
    <location>
        <begin position="296"/>
        <end position="367"/>
    </location>
</feature>
<evidence type="ECO:0000256" key="10">
    <source>
        <dbReference type="ARBA" id="ARBA00073512"/>
    </source>
</evidence>
<dbReference type="PIRSF" id="PIRSF039133">
    <property type="entry name" value="SUMO_E1B"/>
    <property type="match status" value="1"/>
</dbReference>
<sequence length="577" mass="64640">MKDTYLKKILGDECFNKVRSARLLLVGAGGLGCELLKDLVLSGYGEIHVVDLDTITLSNLNRQFLFRKTDIGKSKSLTVSKTVEGFNYLGTKLVAHHGNIMDTTKFPLEWWQQFDYVYMALDNAEARTYVNCMCLLLKKSYMDSGSAGYSTHLTPVTPYVTSCFDCKPPVPPKTYPVCTIRSTPSLPVHCITWAREFLFHQLFDEQESDLNDSEAIARETDNDDEIKNLAQEANELAELREKIERSDDFFAELVNKIYNVDIERLLRIEALWESRRPPTPLVLDQDAMQKVESSVGTSLSDTKVWSLAENLYALYVSCGNLQRRLKKEEDFISFDKDDDDAMLFVAAASNLRSHVFHIETKSLFDIKEIAGNIIPAIATTNAFISGFASAIGTQLFRDSNAGYILHGTNAPKYAVISAPPEPPSPECPSCSARREVLYVSKQDFDSLTLQWLVDQLTPLYNSDISIQVGKSKLIYDVDFDDYLSVSLSQVPGLDVILVQDDSDRLQNLILHLVVGNETRFPSVELKEKPSVVKSDSLGNSDGDDDDDDFAIIDGDTVKEDSSDIEIIEPAAKRQHKV</sequence>
<keyword evidence="21" id="KW-1185">Reference proteome</keyword>
<evidence type="ECO:0000256" key="1">
    <source>
        <dbReference type="ARBA" id="ARBA00004496"/>
    </source>
</evidence>
<evidence type="ECO:0000256" key="5">
    <source>
        <dbReference type="ARBA" id="ARBA00022723"/>
    </source>
</evidence>
<dbReference type="GO" id="GO:0046872">
    <property type="term" value="F:metal ion binding"/>
    <property type="evidence" value="ECO:0007669"/>
    <property type="project" value="UniProtKB-KW"/>
</dbReference>
<comment type="caution">
    <text evidence="20">The sequence shown here is derived from an EMBL/GenBank/DDBJ whole genome shotgun (WGS) entry which is preliminary data.</text>
</comment>
<proteinExistence type="inferred from homology"/>
<evidence type="ECO:0000313" key="20">
    <source>
        <dbReference type="EMBL" id="KAG5421199.1"/>
    </source>
</evidence>
<dbReference type="GO" id="GO:0005524">
    <property type="term" value="F:ATP binding"/>
    <property type="evidence" value="ECO:0007669"/>
    <property type="project" value="UniProtKB-UniRule"/>
</dbReference>
<feature type="coiled-coil region" evidence="16">
    <location>
        <begin position="222"/>
        <end position="249"/>
    </location>
</feature>
<dbReference type="GO" id="GO:0005737">
    <property type="term" value="C:cytoplasm"/>
    <property type="evidence" value="ECO:0007669"/>
    <property type="project" value="UniProtKB-SubCell"/>
</dbReference>
<feature type="binding site" evidence="14">
    <location>
        <position position="166"/>
    </location>
    <ligand>
        <name>Zn(2+)</name>
        <dbReference type="ChEBI" id="CHEBI:29105"/>
    </ligand>
</feature>
<keyword evidence="4" id="KW-0963">Cytoplasm</keyword>
<dbReference type="PROSITE" id="PS51257">
    <property type="entry name" value="PROKAR_LIPOPROTEIN"/>
    <property type="match status" value="1"/>
</dbReference>
<evidence type="ECO:0000256" key="4">
    <source>
        <dbReference type="ARBA" id="ARBA00022490"/>
    </source>
</evidence>
<feature type="binding site" evidence="13">
    <location>
        <position position="75"/>
    </location>
    <ligand>
        <name>ATP</name>
        <dbReference type="ChEBI" id="CHEBI:30616"/>
    </ligand>
</feature>
<dbReference type="GO" id="GO:0031510">
    <property type="term" value="C:SUMO activating enzyme complex"/>
    <property type="evidence" value="ECO:0007669"/>
    <property type="project" value="UniProtKB-UniRule"/>
</dbReference>
<dbReference type="AlphaFoldDB" id="A0A8H7ZJ71"/>
<dbReference type="Gene3D" id="1.10.10.520">
    <property type="entry name" value="Ubiquitin activating enzymes (Uba3). Chain: B, domain 2"/>
    <property type="match status" value="1"/>
</dbReference>
<dbReference type="PANTHER" id="PTHR10953:SF5">
    <property type="entry name" value="SUMO-ACTIVATING ENZYME SUBUNIT 2"/>
    <property type="match status" value="1"/>
</dbReference>
<feature type="active site" description="Glycyl thioester intermediate" evidence="12 15">
    <location>
        <position position="178"/>
    </location>
</feature>
<dbReference type="InterPro" id="IPR019572">
    <property type="entry name" value="UBA_E1_SCCH"/>
</dbReference>
<evidence type="ECO:0000256" key="11">
    <source>
        <dbReference type="PIRNR" id="PIRNR039133"/>
    </source>
</evidence>
<evidence type="ECO:0000256" key="14">
    <source>
        <dbReference type="PIRSR" id="PIRSR039133-3"/>
    </source>
</evidence>
<accession>A0A8H7ZJ71</accession>
<keyword evidence="5 11" id="KW-0479">Metal-binding</keyword>
<evidence type="ECO:0000256" key="6">
    <source>
        <dbReference type="ARBA" id="ARBA00022741"/>
    </source>
</evidence>
<protein>
    <recommendedName>
        <fullName evidence="10 11">Ubiquitin-activating enzyme E1-like</fullName>
    </recommendedName>
</protein>
<feature type="domain" description="THIF-type NAD/FAD binding fold" evidence="18">
    <location>
        <begin position="9"/>
        <end position="399"/>
    </location>
</feature>
<evidence type="ECO:0000256" key="17">
    <source>
        <dbReference type="SAM" id="MobiDB-lite"/>
    </source>
</evidence>
<dbReference type="GO" id="GO:0019948">
    <property type="term" value="F:SUMO activating enzyme activity"/>
    <property type="evidence" value="ECO:0007669"/>
    <property type="project" value="UniProtKB-UniRule"/>
</dbReference>
<evidence type="ECO:0000256" key="13">
    <source>
        <dbReference type="PIRSR" id="PIRSR039133-2"/>
    </source>
</evidence>
<feature type="binding site" evidence="14">
    <location>
        <position position="430"/>
    </location>
    <ligand>
        <name>Zn(2+)</name>
        <dbReference type="ChEBI" id="CHEBI:29105"/>
    </ligand>
</feature>
<dbReference type="InterPro" id="IPR023318">
    <property type="entry name" value="Ub_act_enz_dom_a_sf"/>
</dbReference>
<feature type="binding site" evidence="13">
    <location>
        <begin position="59"/>
        <end position="62"/>
    </location>
    <ligand>
        <name>ATP</name>
        <dbReference type="ChEBI" id="CHEBI:30616"/>
    </ligand>
</feature>
<keyword evidence="9 11" id="KW-0067">ATP-binding</keyword>
<gene>
    <name evidence="20" type="ORF">I9W82_000289</name>
</gene>
<name>A0A8H7ZJ71_9ASCO</name>
<dbReference type="InterPro" id="IPR033127">
    <property type="entry name" value="UBQ-activ_enz_E1_Cys_AS"/>
</dbReference>
<dbReference type="PANTHER" id="PTHR10953">
    <property type="entry name" value="UBIQUITIN-ACTIVATING ENZYME E1"/>
    <property type="match status" value="1"/>
</dbReference>
<feature type="binding site" evidence="13">
    <location>
        <begin position="122"/>
        <end position="127"/>
    </location>
    <ligand>
        <name>ATP</name>
        <dbReference type="ChEBI" id="CHEBI:30616"/>
    </ligand>
</feature>
<feature type="region of interest" description="Disordered" evidence="17">
    <location>
        <begin position="531"/>
        <end position="550"/>
    </location>
</feature>
<comment type="subcellular location">
    <subcellularLocation>
        <location evidence="1">Cytoplasm</location>
    </subcellularLocation>
</comment>
<dbReference type="InterPro" id="IPR042449">
    <property type="entry name" value="Ub-E1_IAD_1"/>
</dbReference>
<evidence type="ECO:0000256" key="16">
    <source>
        <dbReference type="SAM" id="Coils"/>
    </source>
</evidence>
<dbReference type="Pfam" id="PF10585">
    <property type="entry name" value="UBA_E1_SCCH"/>
    <property type="match status" value="1"/>
</dbReference>
<dbReference type="Gene3D" id="3.10.290.20">
    <property type="entry name" value="Ubiquitin-like 2 activating enzyme e1b. Chain: B, domain 3"/>
    <property type="match status" value="1"/>
</dbReference>
<dbReference type="EMBL" id="JAEOAQ010000001">
    <property type="protein sequence ID" value="KAG5421199.1"/>
    <property type="molecule type" value="Genomic_DNA"/>
</dbReference>
<dbReference type="UniPathway" id="UPA00886"/>
<keyword evidence="8 11" id="KW-0862">Zinc</keyword>
<evidence type="ECO:0000256" key="8">
    <source>
        <dbReference type="ARBA" id="ARBA00022833"/>
    </source>
</evidence>
<evidence type="ECO:0000259" key="18">
    <source>
        <dbReference type="Pfam" id="PF00899"/>
    </source>
</evidence>
<comment type="subunit">
    <text evidence="11">Heterodimer.</text>
</comment>
<comment type="pathway">
    <text evidence="2 11">Protein modification; protein sumoylation.</text>
</comment>
<dbReference type="GeneID" id="93648918"/>
<evidence type="ECO:0000256" key="15">
    <source>
        <dbReference type="PROSITE-ProRule" id="PRU10132"/>
    </source>
</evidence>
<dbReference type="OrthoDB" id="10255449at2759"/>
<dbReference type="Proteomes" id="UP000669133">
    <property type="component" value="Unassembled WGS sequence"/>
</dbReference>
<keyword evidence="6 11" id="KW-0547">Nucleotide-binding</keyword>
<feature type="binding site" evidence="13">
    <location>
        <position position="51"/>
    </location>
    <ligand>
        <name>ATP</name>
        <dbReference type="ChEBI" id="CHEBI:30616"/>
    </ligand>
</feature>
<keyword evidence="7 11" id="KW-0833">Ubl conjugation pathway</keyword>
<dbReference type="Pfam" id="PF00899">
    <property type="entry name" value="ThiF"/>
    <property type="match status" value="1"/>
</dbReference>
<evidence type="ECO:0000256" key="12">
    <source>
        <dbReference type="PIRSR" id="PIRSR039133-1"/>
    </source>
</evidence>
<reference evidence="20 21" key="1">
    <citation type="submission" date="2020-12" db="EMBL/GenBank/DDBJ databases">
        <title>Effect of drift, selection, and recombination on the evolution of hybrid genomes in Candida yeast pathogens.</title>
        <authorList>
            <person name="Mixao V."/>
            <person name="Ksiezopolska E."/>
            <person name="Saus E."/>
            <person name="Boekhout T."/>
            <person name="Gacser A."/>
            <person name="Gabaldon T."/>
        </authorList>
    </citation>
    <scope>NUCLEOTIDE SEQUENCE [LARGE SCALE GENOMIC DNA]</scope>
    <source>
        <strain evidence="20 21">BP57</strain>
    </source>
</reference>
<feature type="binding site" evidence="13">
    <location>
        <begin position="27"/>
        <end position="32"/>
    </location>
    <ligand>
        <name>ATP</name>
        <dbReference type="ChEBI" id="CHEBI:30616"/>
    </ligand>
</feature>
<dbReference type="PROSITE" id="PS00865">
    <property type="entry name" value="UBIQUITIN_ACTIVAT_2"/>
    <property type="match status" value="1"/>
</dbReference>
<dbReference type="RefSeq" id="XP_067550315.1">
    <property type="nucleotide sequence ID" value="XM_067691794.1"/>
</dbReference>
<evidence type="ECO:0000259" key="19">
    <source>
        <dbReference type="Pfam" id="PF10585"/>
    </source>
</evidence>
<dbReference type="Gene3D" id="3.50.50.80">
    <property type="entry name" value="Ubiquitin-activating enzyme E1, inactive adenylation domain, subdomain 1"/>
    <property type="match status" value="1"/>
</dbReference>
<dbReference type="InterPro" id="IPR045886">
    <property type="entry name" value="ThiF/MoeB/HesA"/>
</dbReference>
<dbReference type="InterPro" id="IPR030661">
    <property type="entry name" value="Uba2"/>
</dbReference>